<dbReference type="Pfam" id="PF21143">
    <property type="entry name" value="Aquarius_N_2nd"/>
    <property type="match status" value="1"/>
</dbReference>
<name>A0A1D2NBX9_ORCCI</name>
<dbReference type="SUPFAM" id="SSF52540">
    <property type="entry name" value="P-loop containing nucleoside triphosphate hydrolases"/>
    <property type="match status" value="1"/>
</dbReference>
<dbReference type="Pfam" id="PF16399">
    <property type="entry name" value="Aquarius_N_1st"/>
    <property type="match status" value="1"/>
</dbReference>
<dbReference type="InterPro" id="IPR048966">
    <property type="entry name" value="Aquarius_b-barrel"/>
</dbReference>
<dbReference type="EMBL" id="LJIJ01000105">
    <property type="protein sequence ID" value="ODN02585.1"/>
    <property type="molecule type" value="Genomic_DNA"/>
</dbReference>
<reference evidence="4 5" key="1">
    <citation type="journal article" date="2016" name="Genome Biol. Evol.">
        <title>Gene Family Evolution Reflects Adaptation to Soil Environmental Stressors in the Genome of the Collembolan Orchesella cincta.</title>
        <authorList>
            <person name="Faddeeva-Vakhrusheva A."/>
            <person name="Derks M.F."/>
            <person name="Anvar S.Y."/>
            <person name="Agamennone V."/>
            <person name="Suring W."/>
            <person name="Smit S."/>
            <person name="van Straalen N.M."/>
            <person name="Roelofs D."/>
        </authorList>
    </citation>
    <scope>NUCLEOTIDE SEQUENCE [LARGE SCALE GENOMIC DNA]</scope>
    <source>
        <tissue evidence="4">Mixed pool</tissue>
    </source>
</reference>
<dbReference type="InterPro" id="IPR041677">
    <property type="entry name" value="DNA2/NAM7_AAA_11"/>
</dbReference>
<dbReference type="PROSITE" id="PS50085">
    <property type="entry name" value="RAPGAP"/>
    <property type="match status" value="1"/>
</dbReference>
<feature type="region of interest" description="Disordered" evidence="2">
    <location>
        <begin position="1444"/>
        <end position="1463"/>
    </location>
</feature>
<evidence type="ECO:0000313" key="4">
    <source>
        <dbReference type="EMBL" id="ODN02585.1"/>
    </source>
</evidence>
<accession>A0A1D2NBX9</accession>
<dbReference type="InterPro" id="IPR027417">
    <property type="entry name" value="P-loop_NTPase"/>
</dbReference>
<dbReference type="InterPro" id="IPR032174">
    <property type="entry name" value="Aquarius_N"/>
</dbReference>
<keyword evidence="5" id="KW-1185">Reference proteome</keyword>
<evidence type="ECO:0000256" key="2">
    <source>
        <dbReference type="SAM" id="MobiDB-lite"/>
    </source>
</evidence>
<dbReference type="GO" id="GO:0051056">
    <property type="term" value="P:regulation of small GTPase mediated signal transduction"/>
    <property type="evidence" value="ECO:0007669"/>
    <property type="project" value="InterPro"/>
</dbReference>
<dbReference type="Pfam" id="PF21144">
    <property type="entry name" value="Aquarius_N_3rd"/>
    <property type="match status" value="1"/>
</dbReference>
<dbReference type="Pfam" id="PF20412">
    <property type="entry name" value="RALGAPB_N"/>
    <property type="match status" value="1"/>
</dbReference>
<evidence type="ECO:0000256" key="1">
    <source>
        <dbReference type="ARBA" id="ARBA00022468"/>
    </source>
</evidence>
<dbReference type="PANTHER" id="PTHR21344">
    <property type="entry name" value="RAL GTPASE-ACTIVATING PROTEIN SUBUNIT BETA"/>
    <property type="match status" value="1"/>
</dbReference>
<dbReference type="SUPFAM" id="SSF111347">
    <property type="entry name" value="Rap/Ran-GAP"/>
    <property type="match status" value="1"/>
</dbReference>
<dbReference type="GO" id="GO:0004386">
    <property type="term" value="F:helicase activity"/>
    <property type="evidence" value="ECO:0007669"/>
    <property type="project" value="InterPro"/>
</dbReference>
<dbReference type="InterPro" id="IPR048967">
    <property type="entry name" value="Aquarius_insert"/>
</dbReference>
<dbReference type="CDD" id="cd17935">
    <property type="entry name" value="EEXXQc_AQR"/>
    <property type="match status" value="1"/>
</dbReference>
<dbReference type="Gene3D" id="3.40.50.11210">
    <property type="entry name" value="Rap/Ran-GAP"/>
    <property type="match status" value="1"/>
</dbReference>
<feature type="region of interest" description="Disordered" evidence="2">
    <location>
        <begin position="2309"/>
        <end position="2345"/>
    </location>
</feature>
<dbReference type="STRING" id="48709.A0A1D2NBX9"/>
<feature type="domain" description="Rap-GAP" evidence="3">
    <location>
        <begin position="2188"/>
        <end position="2464"/>
    </location>
</feature>
<evidence type="ECO:0000313" key="5">
    <source>
        <dbReference type="Proteomes" id="UP000094527"/>
    </source>
</evidence>
<dbReference type="PANTHER" id="PTHR21344:SF1">
    <property type="entry name" value="RAL GTPASE-ACTIVATING PROTEIN SUBUNIT BETA"/>
    <property type="match status" value="1"/>
</dbReference>
<dbReference type="InterPro" id="IPR039930">
    <property type="entry name" value="RALGAPB"/>
</dbReference>
<comment type="caution">
    <text evidence="4">The sequence shown here is derived from an EMBL/GenBank/DDBJ whole genome shotgun (WGS) entry which is preliminary data.</text>
</comment>
<dbReference type="Proteomes" id="UP000094527">
    <property type="component" value="Unassembled WGS sequence"/>
</dbReference>
<feature type="region of interest" description="Disordered" evidence="2">
    <location>
        <begin position="1495"/>
        <end position="1527"/>
    </location>
</feature>
<feature type="region of interest" description="Disordered" evidence="2">
    <location>
        <begin position="2256"/>
        <end position="2275"/>
    </location>
</feature>
<evidence type="ECO:0000259" key="3">
    <source>
        <dbReference type="PROSITE" id="PS50085"/>
    </source>
</evidence>
<dbReference type="InterPro" id="IPR000331">
    <property type="entry name" value="Rap/Ran_GAP_dom"/>
</dbReference>
<feature type="compositionally biased region" description="Basic and acidic residues" evidence="2">
    <location>
        <begin position="2322"/>
        <end position="2336"/>
    </location>
</feature>
<dbReference type="OrthoDB" id="10009983at2759"/>
<gene>
    <name evidence="4" type="ORF">Ocin01_04093</name>
</gene>
<organism evidence="4 5">
    <name type="scientific">Orchesella cincta</name>
    <name type="common">Springtail</name>
    <name type="synonym">Podura cincta</name>
    <dbReference type="NCBI Taxonomy" id="48709"/>
    <lineage>
        <taxon>Eukaryota</taxon>
        <taxon>Metazoa</taxon>
        <taxon>Ecdysozoa</taxon>
        <taxon>Arthropoda</taxon>
        <taxon>Hexapoda</taxon>
        <taxon>Collembola</taxon>
        <taxon>Entomobryomorpha</taxon>
        <taxon>Entomobryoidea</taxon>
        <taxon>Orchesellidae</taxon>
        <taxon>Orchesellinae</taxon>
        <taxon>Orchesella</taxon>
    </lineage>
</organism>
<dbReference type="InterPro" id="IPR035974">
    <property type="entry name" value="Rap/Ran-GAP_sf"/>
</dbReference>
<feature type="compositionally biased region" description="Polar residues" evidence="2">
    <location>
        <begin position="2265"/>
        <end position="2275"/>
    </location>
</feature>
<keyword evidence="1" id="KW-0343">GTPase activation</keyword>
<protein>
    <submittedName>
        <fullName evidence="4">Intron-binding protein aquarius</fullName>
    </submittedName>
</protein>
<dbReference type="GO" id="GO:0005096">
    <property type="term" value="F:GTPase activator activity"/>
    <property type="evidence" value="ECO:0007669"/>
    <property type="project" value="UniProtKB-KW"/>
</dbReference>
<dbReference type="InterPro" id="IPR046859">
    <property type="entry name" value="RGPA/RALGAPB_N"/>
</dbReference>
<sequence length="2507" mass="284700">MVNTKVREKSRAFIPSLDAIKSDKITELSHKYWASYNPDDHAPFEQSIVDEIYLNELVQTSFHTRRIALLEISQYLENYLWPNFNPEKSSFSHVMSMVCMINEKHREGLSVWDCFQNDTEKFGQFFHRVLLAMLEEAKSSLREGRSLLHFLNCAFGSLEIDLVRKQVQGLVSLHVWHCISEGRREEEFKRFPKWRKYWKGMLKRDSKESDEKKKQDEFNRAFFMNLIKNFLNLLDIQDYMQPELNEDFLKYVERFMELMIDLQALLPTRRYMNILIDDLHLVVRCQMTPLLEHGDGHLFSQLLDRLKFYTNFEICNETGDSMNELEIMLEHYNKITNLQEKVFVNVPDLRQLALSNVCSIDTRGSLLKHFKQLESEQLKELAATLHLIHDKSEDINENFILEVICNKYEKRVSQIKQLNAMALYPTEDIIWDENVVPSDYHSASGQVLALPKLNLQFLTLHDYLLRNFQLFRLESTLTCKRLVLFTSIYIRQDIEDAIFRLQPWQAEDGTCLFHGWARMAQPVHRFTVIQVSKPNLGDSKSVRRDVKSEWESLRRHDACFLLTIKPPNKAAKRYDLRGDFVSQVGIAYVRGCEVDGMLDANGRVIEEGPDPRPHLPGDTRTFRVLLDPNQYQKDMDGIASGKEDVYETFNVFMRRKPKENNFKAVLETIRDLMNTNCVVPDWLHDIILGYGDPGSAHYSKMQNELAVLDFNDTFLNADHLKQSFPEYKVEIKETNLPLERPFKIHFLDAQQRQAGKEESEITKELLVEPYVVPMRGPYPANKPNLNKIGFTPTQIEAIKSGMQPGLSLVVGPPGTGKTDVATQIISNIYHNFPDQRTLIVTHSNQALNQLFEKIIRLDVDERHLLRLGHGEEELETEKDFSRYGRVNYVLAKRLDLLIEVEKLQKSMSVSGDVAYTCETSWFFFVHHVLANWEAFLMKIKPKDGQTPSPDVIEEAFPFHHFFADAPQPLFQKKSYEADFEIAEGCFRYIKRIFDQLEEFRAFELLRSGLDRSKYLLVKEAKVIAMTCTHSALKRRELVDLIFQYDNILMEEAAQILEIETFIPLLLQNPEQGRVRLKRWIMIGDHHQLPPVIKNMAFQKYGNMEQSLFARFVRLGVPTVQLDAQGRSLSSLGISQPPAPSTFTTDGEIEWCLQVICHGLSLPFSEHDIIKDCVSIYCEWLSCLAPVPKISVPKPIADRPNFYARSMINHFYHLFSPRKGEGQDTINRQAVLCHRVLRVLQNSIRTSEILDAETWECILLFLIGINNALLSPPSIREDIGDQLCERVLSVLFEVWLLACGKSFPSPPLWKTLRESCQSWRHRANLFDQWNRINLLLVGRTLNIMYGPGYIKLGDDDGTLVPVSMSDDAIVQTWFRFLHCLGNPVELTQPTKISQTQNFLQYAIASEGVVDPCQHPCLSVLPSIFHQAMQGIAALVDAFLGFPPKGKLENTTPEPPQPISSPVPPMRRLAKSFSVSTSTTSSIPKGMPRTSILGITTRSKDTSSIPSSSQSSIHSTSNESSSHLDIMCNARPSPVRPRVNSILHLFGPWLFEAALISCDASKAGKWKNGNGEVRRTSRGSAVPAALPESIDIPNAITIDKYYQGRAEAIATLCRIFCSKKTGEDILPAYLARFYIAVRKGLKDTRHEVLISILSNSSNLLRVDLDGVTVLVPVIVTALEAVLPTKDALRSELRRSAIQLLLSLLALPLHFLNVPIRDIQEKAGHTTTFIQLKPRLANVLISALQVETDSLNIQMLLGGLIMLVSDTAAFEDVDKPSVPLGTESPTNLLSSDSAHALFVRATYLVCHRLISSWKTDLPVSLAALELLNGLARIKVQDQDPLECRRAVKWVCDFIIHQCSRPPKDHSKDLHSSIVAAFQCVTTWLTTHPYLLDDKESLFTVLEVVEFGISGTKSQGKPGEPVKLKNDKDLKPVSLRVRDAAEALLAVIFEQVGRYNPCSGVKASVIDEFVLLGQTQGTIDKAAVINQFRYFVIDHSILIALHEEALANDPDPQPTLTAIIRGPMGQNAWCFQLRHLPRYKGKSFSTSGNSLGRPLPMNDVGFRHDVTHRYFPEMADRIPNCRADKAIPPLDSSIGKSASVDQDSLELNRLSIILENQIRQEKSVANHIREQNSNTYPNLRTEAQAPPPSSEFQTARLFLSHLGYISPQINSEIPSKRIIPIDSNHSNFISELETLDQTSYRTNDTVHIFYVKSGQRKAEDILSNVQSRNGIHPHFMEFLLALGWPVNVLTNWKRGSKGNQGIGLEPESSKFSSHQNESHGGSLYNGEQWILYWADVTSEVAFVVPTEKFPGSTSVWNLSSSSTGKPPEKSDTPSHEDSVKNKKQSGGRTGDSKIFVVWLESFEDSFHFPASELISCANAHRDENKVSDPSLIIFIHSLKNGLFRIHMEGEPLRMGLATPLIDGMVVSRRVLGTLVRQTSLNMARRKRLENESYQPPHVRRKLKVQEIMNKFPCTMSPPEFYSYFFQNPVVVTGQNGSKTSPSSPETPGKKK</sequence>
<dbReference type="Gene3D" id="3.40.50.300">
    <property type="entry name" value="P-loop containing nucleotide triphosphate hydrolases"/>
    <property type="match status" value="1"/>
</dbReference>
<feature type="compositionally biased region" description="Low complexity" evidence="2">
    <location>
        <begin position="1500"/>
        <end position="1519"/>
    </location>
</feature>
<dbReference type="Pfam" id="PF13086">
    <property type="entry name" value="AAA_11"/>
    <property type="match status" value="1"/>
</dbReference>
<feature type="compositionally biased region" description="Low complexity" evidence="2">
    <location>
        <begin position="2309"/>
        <end position="2318"/>
    </location>
</feature>
<feature type="compositionally biased region" description="Pro residues" evidence="2">
    <location>
        <begin position="1451"/>
        <end position="1463"/>
    </location>
</feature>
<proteinExistence type="predicted"/>